<keyword evidence="2" id="KW-0479">Metal-binding</keyword>
<dbReference type="Pfam" id="PF13359">
    <property type="entry name" value="DDE_Tnp_4"/>
    <property type="match status" value="1"/>
</dbReference>
<comment type="cofactor">
    <cofactor evidence="1">
        <name>a divalent metal cation</name>
        <dbReference type="ChEBI" id="CHEBI:60240"/>
    </cofactor>
</comment>
<organism evidence="4 5">
    <name type="scientific">Sulfurospirillum diekertiae</name>
    <dbReference type="NCBI Taxonomy" id="1854492"/>
    <lineage>
        <taxon>Bacteria</taxon>
        <taxon>Pseudomonadati</taxon>
        <taxon>Campylobacterota</taxon>
        <taxon>Epsilonproteobacteria</taxon>
        <taxon>Campylobacterales</taxon>
        <taxon>Sulfurospirillaceae</taxon>
        <taxon>Sulfurospirillum</taxon>
    </lineage>
</organism>
<evidence type="ECO:0000259" key="3">
    <source>
        <dbReference type="Pfam" id="PF13359"/>
    </source>
</evidence>
<dbReference type="GO" id="GO:0046872">
    <property type="term" value="F:metal ion binding"/>
    <property type="evidence" value="ECO:0007669"/>
    <property type="project" value="UniProtKB-KW"/>
</dbReference>
<sequence length="75" mass="8780">MSKTQKKQREYYSGKQKRHTLKGQIVIDKEERIMCVHTAKGTTHDFRLFQESNLPLMPKTCVYVDLGISGYCQRT</sequence>
<name>A0AA92FG48_9BACT</name>
<accession>A0AA92FG48</accession>
<evidence type="ECO:0000313" key="4">
    <source>
        <dbReference type="EMBL" id="QIR75622.1"/>
    </source>
</evidence>
<gene>
    <name evidence="4" type="ORF">FA584_05125</name>
</gene>
<evidence type="ECO:0000256" key="1">
    <source>
        <dbReference type="ARBA" id="ARBA00001968"/>
    </source>
</evidence>
<feature type="domain" description="DDE Tnp4" evidence="3">
    <location>
        <begin position="3"/>
        <end position="54"/>
    </location>
</feature>
<proteinExistence type="predicted"/>
<evidence type="ECO:0000256" key="2">
    <source>
        <dbReference type="ARBA" id="ARBA00022723"/>
    </source>
</evidence>
<dbReference type="RefSeq" id="WP_167749575.1">
    <property type="nucleotide sequence ID" value="NZ_CP039734.2"/>
</dbReference>
<dbReference type="AlphaFoldDB" id="A0AA92FG48"/>
<protein>
    <recommendedName>
        <fullName evidence="3">DDE Tnp4 domain-containing protein</fullName>
    </recommendedName>
</protein>
<dbReference type="EMBL" id="CP039734">
    <property type="protein sequence ID" value="QIR75622.1"/>
    <property type="molecule type" value="Genomic_DNA"/>
</dbReference>
<dbReference type="Proteomes" id="UP000502831">
    <property type="component" value="Chromosome"/>
</dbReference>
<evidence type="ECO:0000313" key="5">
    <source>
        <dbReference type="Proteomes" id="UP000502831"/>
    </source>
</evidence>
<reference evidence="4 5" key="1">
    <citation type="journal article" date="2017" name="Environ. Sci. Technol.">
        <title>Organohalide Respiration with Chlorinated Ethenes under Low pH Conditions.</title>
        <authorList>
            <person name="Yang Y."/>
            <person name="Capiro N.L."/>
            <person name="Marcet T.F."/>
            <person name="Yan J."/>
            <person name="Pennell K.D."/>
            <person name="Loffler F.E."/>
        </authorList>
    </citation>
    <scope>NUCLEOTIDE SEQUENCE [LARGE SCALE GENOMIC DNA]</scope>
    <source>
        <strain evidence="4 5">ACSDCE</strain>
    </source>
</reference>
<dbReference type="InterPro" id="IPR027806">
    <property type="entry name" value="HARBI1_dom"/>
</dbReference>